<keyword evidence="2" id="KW-0472">Membrane</keyword>
<feature type="transmembrane region" description="Helical" evidence="2">
    <location>
        <begin position="234"/>
        <end position="257"/>
    </location>
</feature>
<organism evidence="3 4">
    <name type="scientific">Eragrostis curvula</name>
    <name type="common">weeping love grass</name>
    <dbReference type="NCBI Taxonomy" id="38414"/>
    <lineage>
        <taxon>Eukaryota</taxon>
        <taxon>Viridiplantae</taxon>
        <taxon>Streptophyta</taxon>
        <taxon>Embryophyta</taxon>
        <taxon>Tracheophyta</taxon>
        <taxon>Spermatophyta</taxon>
        <taxon>Magnoliopsida</taxon>
        <taxon>Liliopsida</taxon>
        <taxon>Poales</taxon>
        <taxon>Poaceae</taxon>
        <taxon>PACMAD clade</taxon>
        <taxon>Chloridoideae</taxon>
        <taxon>Eragrostideae</taxon>
        <taxon>Eragrostidinae</taxon>
        <taxon>Eragrostis</taxon>
    </lineage>
</organism>
<dbReference type="Proteomes" id="UP000324897">
    <property type="component" value="Unassembled WGS sequence"/>
</dbReference>
<keyword evidence="4" id="KW-1185">Reference proteome</keyword>
<keyword evidence="2" id="KW-0812">Transmembrane</keyword>
<evidence type="ECO:0000313" key="4">
    <source>
        <dbReference type="Proteomes" id="UP000324897"/>
    </source>
</evidence>
<protein>
    <submittedName>
        <fullName evidence="3">Uncharacterized protein</fullName>
    </submittedName>
</protein>
<feature type="region of interest" description="Disordered" evidence="1">
    <location>
        <begin position="41"/>
        <end position="61"/>
    </location>
</feature>
<sequence length="259" mass="28241">MRLHRGRLRRTASAVFSPLRRCLLIAWGIVKLSGGFDGEHPPGGRAVTPCGRPPTRRHGGHATSLSYGWLWRMLLAAATADVAEEASAVAASADPAATSSSTSAPRSLTSSSSSQSPRCSYIFPLGIVFLCKWKELDHSSSFRFIGMPHLAVRVAAHWRATTSLGGPVLPSPWRQDPALENHAATFTRQPLEGIVSWLSRNASVLFVLQFETAIAHTFFGNLAQRKLLNLFLDWYQRLMVLLADVVPSVLTFGLLAVNI</sequence>
<feature type="transmembrane region" description="Helical" evidence="2">
    <location>
        <begin position="204"/>
        <end position="222"/>
    </location>
</feature>
<evidence type="ECO:0000256" key="2">
    <source>
        <dbReference type="SAM" id="Phobius"/>
    </source>
</evidence>
<dbReference type="Gramene" id="TVU23165">
    <property type="protein sequence ID" value="TVU23165"/>
    <property type="gene ID" value="EJB05_30199"/>
</dbReference>
<dbReference type="AlphaFoldDB" id="A0A5J9UHE7"/>
<name>A0A5J9UHE7_9POAL</name>
<reference evidence="3 4" key="1">
    <citation type="journal article" date="2019" name="Sci. Rep.">
        <title>A high-quality genome of Eragrostis curvula grass provides insights into Poaceae evolution and supports new strategies to enhance forage quality.</title>
        <authorList>
            <person name="Carballo J."/>
            <person name="Santos B.A.C.M."/>
            <person name="Zappacosta D."/>
            <person name="Garbus I."/>
            <person name="Selva J.P."/>
            <person name="Gallo C.A."/>
            <person name="Diaz A."/>
            <person name="Albertini E."/>
            <person name="Caccamo M."/>
            <person name="Echenique V."/>
        </authorList>
    </citation>
    <scope>NUCLEOTIDE SEQUENCE [LARGE SCALE GENOMIC DNA]</scope>
    <source>
        <strain evidence="4">cv. Victoria</strain>
        <tissue evidence="3">Leaf</tissue>
    </source>
</reference>
<keyword evidence="2" id="KW-1133">Transmembrane helix</keyword>
<proteinExistence type="predicted"/>
<feature type="region of interest" description="Disordered" evidence="1">
    <location>
        <begin position="91"/>
        <end position="116"/>
    </location>
</feature>
<comment type="caution">
    <text evidence="3">The sequence shown here is derived from an EMBL/GenBank/DDBJ whole genome shotgun (WGS) entry which is preliminary data.</text>
</comment>
<dbReference type="EMBL" id="RWGY01000018">
    <property type="protein sequence ID" value="TVU23165.1"/>
    <property type="molecule type" value="Genomic_DNA"/>
</dbReference>
<evidence type="ECO:0000256" key="1">
    <source>
        <dbReference type="SAM" id="MobiDB-lite"/>
    </source>
</evidence>
<accession>A0A5J9UHE7</accession>
<gene>
    <name evidence="3" type="ORF">EJB05_30199</name>
</gene>
<evidence type="ECO:0000313" key="3">
    <source>
        <dbReference type="EMBL" id="TVU23165.1"/>
    </source>
</evidence>